<name>A0A0V7ZGK8_9CYAN</name>
<proteinExistence type="predicted"/>
<organism evidence="1 2">
    <name type="scientific">Mastigocoleus testarum BC008</name>
    <dbReference type="NCBI Taxonomy" id="371196"/>
    <lineage>
        <taxon>Bacteria</taxon>
        <taxon>Bacillati</taxon>
        <taxon>Cyanobacteriota</taxon>
        <taxon>Cyanophyceae</taxon>
        <taxon>Nostocales</taxon>
        <taxon>Hapalosiphonaceae</taxon>
        <taxon>Mastigocoleus</taxon>
    </lineage>
</organism>
<gene>
    <name evidence="1" type="ORF">BC008_13545</name>
</gene>
<accession>A0A0V7ZGK8</accession>
<sequence>MSKPNLKKRTLSYLNNLTKEELIELVLKFAPKSFFENVNTQFASQDDAINLLKEVSKTINTLLSDEEKLYNPKEFEHELLKQLEKIRGLWDKFPSQIGDLIIKIIEDVEQAFEDGYLYLENYHKEDEYFESEDVNDYILHFVSNLPKDMKSNYVEKLRNIICNFGYSTFSSVEKQLS</sequence>
<evidence type="ECO:0000313" key="1">
    <source>
        <dbReference type="EMBL" id="KST63484.1"/>
    </source>
</evidence>
<dbReference type="Proteomes" id="UP000053372">
    <property type="component" value="Unassembled WGS sequence"/>
</dbReference>
<evidence type="ECO:0000313" key="2">
    <source>
        <dbReference type="Proteomes" id="UP000053372"/>
    </source>
</evidence>
<dbReference type="EMBL" id="LMTZ01000137">
    <property type="protein sequence ID" value="KST63484.1"/>
    <property type="molecule type" value="Genomic_DNA"/>
</dbReference>
<dbReference type="OrthoDB" id="977038at2"/>
<protein>
    <submittedName>
        <fullName evidence="1">Uncharacterized protein</fullName>
    </submittedName>
</protein>
<reference evidence="1 2" key="1">
    <citation type="journal article" date="2015" name="Genome Announc.">
        <title>Draft Genome of the Euendolithic (true boring) Cyanobacterium Mastigocoleus testarum strain BC008.</title>
        <authorList>
            <person name="Guida B.S."/>
            <person name="Garcia-Pichel F."/>
        </authorList>
    </citation>
    <scope>NUCLEOTIDE SEQUENCE [LARGE SCALE GENOMIC DNA]</scope>
    <source>
        <strain evidence="1 2">BC008</strain>
    </source>
</reference>
<keyword evidence="2" id="KW-1185">Reference proteome</keyword>
<dbReference type="RefSeq" id="WP_027841281.1">
    <property type="nucleotide sequence ID" value="NZ_LMTZ01000137.1"/>
</dbReference>
<comment type="caution">
    <text evidence="1">The sequence shown here is derived from an EMBL/GenBank/DDBJ whole genome shotgun (WGS) entry which is preliminary data.</text>
</comment>
<dbReference type="AlphaFoldDB" id="A0A0V7ZGK8"/>